<dbReference type="OrthoDB" id="10015739at2759"/>
<feature type="compositionally biased region" description="Polar residues" evidence="1">
    <location>
        <begin position="57"/>
        <end position="67"/>
    </location>
</feature>
<organism evidence="2 3">
    <name type="scientific">Holothuria leucospilota</name>
    <name type="common">Black long sea cucumber</name>
    <name type="synonym">Mertensiothuria leucospilota</name>
    <dbReference type="NCBI Taxonomy" id="206669"/>
    <lineage>
        <taxon>Eukaryota</taxon>
        <taxon>Metazoa</taxon>
        <taxon>Echinodermata</taxon>
        <taxon>Eleutherozoa</taxon>
        <taxon>Echinozoa</taxon>
        <taxon>Holothuroidea</taxon>
        <taxon>Aspidochirotacea</taxon>
        <taxon>Aspidochirotida</taxon>
        <taxon>Holothuriidae</taxon>
        <taxon>Holothuria</taxon>
    </lineage>
</organism>
<proteinExistence type="predicted"/>
<dbReference type="Proteomes" id="UP001152320">
    <property type="component" value="Chromosome 1"/>
</dbReference>
<sequence length="600" mass="67148">MSFCTGTQTDRHDVVEMYIQCELVPLPPLELKSKPASTLDVTEGQVEKTPEPAATPPQHSSETSPTKHFSEGSFSEESSGPSGPKQPSSPIYEPSSHSSDVHSDDHHASPSKSTQSVGKGHFFLVMESCLLLLFKFCDLCMGPVEAVVWKTVGTFIRIRKQCRDCGSITFWDSQEFVSSIPEGNLKLSAGILFSGSKPSQALRLFNHIKCPVITLRTFTRHQTKWLHPVVNRLWSTKQSAMMEGLKEIGVAVNLGGDGRSDSPGHSAKYGSYTFIDLDWNMVLHQELVQSNEVSSSNAMELEGLKRGLQFLRQQDLSINSLVTDRHRSIAKFMREEQEDVDHYYDVWHVAKGVSKKIEKLARKKSCADASGWSRSVSNHLYWVAASTPDGNGDMMLAKWLSVANHIQDVHEHDSPLFPKCLHGPLDESERKKKWLKPSTEVCEKMMDVISNKMLQKDVKQLSPAHQTSNVEGFHSVVIHFAPKSTHFSYRTMISRLLLAALHYNENASRPQATTKDGQQRYNLKFPKYKKGQATVSRVLSDATYGYVDELMALVMDQSRKGANPQTGFGDATVPPPLASAYFHPEKDEAVQQHQSRFKKT</sequence>
<feature type="region of interest" description="Disordered" evidence="1">
    <location>
        <begin position="30"/>
        <end position="116"/>
    </location>
</feature>
<gene>
    <name evidence="2" type="ORF">HOLleu_01029</name>
</gene>
<feature type="compositionally biased region" description="Basic and acidic residues" evidence="1">
    <location>
        <begin position="99"/>
        <end position="108"/>
    </location>
</feature>
<comment type="caution">
    <text evidence="2">The sequence shown here is derived from an EMBL/GenBank/DDBJ whole genome shotgun (WGS) entry which is preliminary data.</text>
</comment>
<dbReference type="PANTHER" id="PTHR31751">
    <property type="entry name" value="SI:CH211-108C17.2-RELATED-RELATED"/>
    <property type="match status" value="1"/>
</dbReference>
<keyword evidence="3" id="KW-1185">Reference proteome</keyword>
<reference evidence="2" key="1">
    <citation type="submission" date="2021-10" db="EMBL/GenBank/DDBJ databases">
        <title>Tropical sea cucumber genome reveals ecological adaptation and Cuvierian tubules defense mechanism.</title>
        <authorList>
            <person name="Chen T."/>
        </authorList>
    </citation>
    <scope>NUCLEOTIDE SEQUENCE</scope>
    <source>
        <strain evidence="2">Nanhai2018</strain>
        <tissue evidence="2">Muscle</tissue>
    </source>
</reference>
<dbReference type="PANTHER" id="PTHR31751:SF44">
    <property type="entry name" value="SI:CH211-211K8.4-RELATED"/>
    <property type="match status" value="1"/>
</dbReference>
<feature type="region of interest" description="Disordered" evidence="1">
    <location>
        <begin position="562"/>
        <end position="600"/>
    </location>
</feature>
<accession>A0A9Q1CPS2</accession>
<dbReference type="AlphaFoldDB" id="A0A9Q1CPS2"/>
<evidence type="ECO:0000313" key="2">
    <source>
        <dbReference type="EMBL" id="KAJ8048638.1"/>
    </source>
</evidence>
<dbReference type="EMBL" id="JAIZAY010000001">
    <property type="protein sequence ID" value="KAJ8048638.1"/>
    <property type="molecule type" value="Genomic_DNA"/>
</dbReference>
<evidence type="ECO:0000313" key="3">
    <source>
        <dbReference type="Proteomes" id="UP001152320"/>
    </source>
</evidence>
<evidence type="ECO:0000256" key="1">
    <source>
        <dbReference type="SAM" id="MobiDB-lite"/>
    </source>
</evidence>
<feature type="compositionally biased region" description="Low complexity" evidence="1">
    <location>
        <begin position="71"/>
        <end position="98"/>
    </location>
</feature>
<name>A0A9Q1CPS2_HOLLE</name>
<protein>
    <submittedName>
        <fullName evidence="2">Uncharacterized protein</fullName>
    </submittedName>
</protein>